<organism evidence="1 2">
    <name type="scientific">Cutibacterium avidum ATCC 25577</name>
    <dbReference type="NCBI Taxonomy" id="997355"/>
    <lineage>
        <taxon>Bacteria</taxon>
        <taxon>Bacillati</taxon>
        <taxon>Actinomycetota</taxon>
        <taxon>Actinomycetes</taxon>
        <taxon>Propionibacteriales</taxon>
        <taxon>Propionibacteriaceae</taxon>
        <taxon>Cutibacterium</taxon>
    </lineage>
</organism>
<evidence type="ECO:0000313" key="2">
    <source>
        <dbReference type="Proteomes" id="UP000005332"/>
    </source>
</evidence>
<gene>
    <name evidence="1" type="primary">nucH</name>
    <name evidence="1" type="ORF">HMPREF9153_1668</name>
</gene>
<dbReference type="HOGENOM" id="CLU_2736788_0_0_11"/>
<reference evidence="1 2" key="1">
    <citation type="submission" date="2011-06" db="EMBL/GenBank/DDBJ databases">
        <authorList>
            <person name="Muzny D."/>
            <person name="Qin X."/>
            <person name="Deng J."/>
            <person name="Jiang H."/>
            <person name="Liu Y."/>
            <person name="Qu J."/>
            <person name="Song X.-Z."/>
            <person name="Zhang L."/>
            <person name="Thornton R."/>
            <person name="Coyle M."/>
            <person name="Francisco L."/>
            <person name="Jackson L."/>
            <person name="Javaid M."/>
            <person name="Korchina V."/>
            <person name="Kovar C."/>
            <person name="Mata R."/>
            <person name="Mathew T."/>
            <person name="Ngo R."/>
            <person name="Nguyen L."/>
            <person name="Nguyen N."/>
            <person name="Okwuonu G."/>
            <person name="Ongeri F."/>
            <person name="Pham C."/>
            <person name="Simmons D."/>
            <person name="Wilczek-Boney K."/>
            <person name="Hale W."/>
            <person name="Jakkamsetti A."/>
            <person name="Pham P."/>
            <person name="Ruth R."/>
            <person name="San Lucas F."/>
            <person name="Warren J."/>
            <person name="Zhang J."/>
            <person name="Zhao Z."/>
            <person name="Zhou C."/>
            <person name="Zhu D."/>
            <person name="Lee S."/>
            <person name="Bess C."/>
            <person name="Blankenburg K."/>
            <person name="Forbes L."/>
            <person name="Fu Q."/>
            <person name="Gubbala S."/>
            <person name="Hirani K."/>
            <person name="Jayaseelan J.C."/>
            <person name="Lara F."/>
            <person name="Munidasa M."/>
            <person name="Palculict T."/>
            <person name="Patil S."/>
            <person name="Pu L.-L."/>
            <person name="Saada N."/>
            <person name="Tang L."/>
            <person name="Weissenberger G."/>
            <person name="Zhu Y."/>
            <person name="Hemphill L."/>
            <person name="Shang Y."/>
            <person name="Youmans B."/>
            <person name="Ayvaz T."/>
            <person name="Ross M."/>
            <person name="Santibanez J."/>
            <person name="Aqrawi P."/>
            <person name="Gross S."/>
            <person name="Joshi V."/>
            <person name="Fowler G."/>
            <person name="Nazareth L."/>
            <person name="Reid J."/>
            <person name="Worley K."/>
            <person name="Petrosino J."/>
            <person name="Highlander S."/>
            <person name="Gibbs R."/>
        </authorList>
    </citation>
    <scope>NUCLEOTIDE SEQUENCE [LARGE SCALE GENOMIC DNA]</scope>
    <source>
        <strain evidence="1 2">ATCC 25577</strain>
    </source>
</reference>
<comment type="caution">
    <text evidence="1">The sequence shown here is derived from an EMBL/GenBank/DDBJ whole genome shotgun (WGS) entry which is preliminary data.</text>
</comment>
<protein>
    <submittedName>
        <fullName evidence="1">Vitamin K epoxide reductase</fullName>
    </submittedName>
</protein>
<evidence type="ECO:0000313" key="1">
    <source>
        <dbReference type="EMBL" id="EGY76715.1"/>
    </source>
</evidence>
<sequence>MFDGIAYVTAVAGSVAAAETFAARSSVPNVAEPTPALFVVTVTFELRPSTNVTFSPGTGRPAPLTNRTVAL</sequence>
<name>G4CYZ6_9ACTN</name>
<dbReference type="AlphaFoldDB" id="G4CYZ6"/>
<keyword evidence="2" id="KW-1185">Reference proteome</keyword>
<dbReference type="EMBL" id="AGBA01000015">
    <property type="protein sequence ID" value="EGY76715.1"/>
    <property type="molecule type" value="Genomic_DNA"/>
</dbReference>
<accession>G4CYZ6</accession>
<proteinExistence type="predicted"/>
<dbReference type="Proteomes" id="UP000005332">
    <property type="component" value="Unassembled WGS sequence"/>
</dbReference>